<keyword evidence="14" id="KW-1185">Reference proteome</keyword>
<dbReference type="EMBL" id="OU466857">
    <property type="protein sequence ID" value="CAH2037408.1"/>
    <property type="molecule type" value="Genomic_DNA"/>
</dbReference>
<dbReference type="PANTHER" id="PTHR33491">
    <property type="entry name" value="OSJNBA0016N04.9 PROTEIN"/>
    <property type="match status" value="1"/>
</dbReference>
<proteinExistence type="predicted"/>
<evidence type="ECO:0000313" key="14">
    <source>
        <dbReference type="Proteomes" id="UP000836841"/>
    </source>
</evidence>
<dbReference type="SMART" id="SM00179">
    <property type="entry name" value="EGF_CA"/>
    <property type="match status" value="1"/>
</dbReference>
<evidence type="ECO:0000256" key="9">
    <source>
        <dbReference type="ARBA" id="ARBA00023157"/>
    </source>
</evidence>
<keyword evidence="8" id="KW-0472">Membrane</keyword>
<dbReference type="GO" id="GO:0004674">
    <property type="term" value="F:protein serine/threonine kinase activity"/>
    <property type="evidence" value="ECO:0007669"/>
    <property type="project" value="UniProtKB-KW"/>
</dbReference>
<name>A0AAU9RBP1_THLAR</name>
<feature type="chain" id="PRO_5043885748" description="EGF-like calcium-binding domain-containing protein" evidence="11">
    <location>
        <begin position="26"/>
        <end position="433"/>
    </location>
</feature>
<keyword evidence="6" id="KW-0418">Kinase</keyword>
<evidence type="ECO:0000256" key="11">
    <source>
        <dbReference type="SAM" id="SignalP"/>
    </source>
</evidence>
<dbReference type="Proteomes" id="UP000836841">
    <property type="component" value="Chromosome 1"/>
</dbReference>
<dbReference type="Gene3D" id="2.10.25.10">
    <property type="entry name" value="Laminin"/>
    <property type="match status" value="1"/>
</dbReference>
<feature type="domain" description="EGF-like calcium-binding" evidence="12">
    <location>
        <begin position="313"/>
        <end position="349"/>
    </location>
</feature>
<dbReference type="InterPro" id="IPR001881">
    <property type="entry name" value="EGF-like_Ca-bd_dom"/>
</dbReference>
<dbReference type="GO" id="GO:0016020">
    <property type="term" value="C:membrane"/>
    <property type="evidence" value="ECO:0007669"/>
    <property type="project" value="UniProtKB-SubCell"/>
</dbReference>
<evidence type="ECO:0000256" key="4">
    <source>
        <dbReference type="ARBA" id="ARBA00022692"/>
    </source>
</evidence>
<dbReference type="PROSITE" id="PS01187">
    <property type="entry name" value="EGF_CA"/>
    <property type="match status" value="1"/>
</dbReference>
<dbReference type="CDD" id="cd00054">
    <property type="entry name" value="EGF_CA"/>
    <property type="match status" value="1"/>
</dbReference>
<organism evidence="13 14">
    <name type="scientific">Thlaspi arvense</name>
    <name type="common">Field penny-cress</name>
    <dbReference type="NCBI Taxonomy" id="13288"/>
    <lineage>
        <taxon>Eukaryota</taxon>
        <taxon>Viridiplantae</taxon>
        <taxon>Streptophyta</taxon>
        <taxon>Embryophyta</taxon>
        <taxon>Tracheophyta</taxon>
        <taxon>Spermatophyta</taxon>
        <taxon>Magnoliopsida</taxon>
        <taxon>eudicotyledons</taxon>
        <taxon>Gunneridae</taxon>
        <taxon>Pentapetalae</taxon>
        <taxon>rosids</taxon>
        <taxon>malvids</taxon>
        <taxon>Brassicales</taxon>
        <taxon>Brassicaceae</taxon>
        <taxon>Thlaspideae</taxon>
        <taxon>Thlaspi</taxon>
    </lineage>
</organism>
<evidence type="ECO:0000256" key="2">
    <source>
        <dbReference type="ARBA" id="ARBA00022527"/>
    </source>
</evidence>
<keyword evidence="4" id="KW-0812">Transmembrane</keyword>
<evidence type="ECO:0000256" key="8">
    <source>
        <dbReference type="ARBA" id="ARBA00023136"/>
    </source>
</evidence>
<sequence>MDTQTYNFLCIIASVLTLLMYGSSAATPPNNTSSTSCNRTCGGISIPFPFGIGGKDCYLNGWYEIVCNSTSGSDRNAPFLSRLNMEVVNISLPDRLPYGLVQIKVPVTSLDCSRDSSQELQKTLPDLNVTSKGSPYFLTDENRLVAVGCGTKALMTDIESEILGCESICEESKSSEEVTNSICDGYKCCQARIPVERPQAIGVDIESKNVTGGEGCKVAFLTSKRYSPSNVTEPEQFHADGYAVVEIGWYFDTSDSRFRNPLGCINLTRSNGSYFAEDNCLCRYGYFSGINYRNCYCGNGHTGNPYIRGGCVDIDECKVPHKCGEGTCENLVGGYRCVPKPTKHSKLPVLAESRVLDIIDIRIKNDDKLEQVMAVAKLARRCLSRKGKKRPNMREVSIELERIRLSLEDLDIYIENEDDEDQSTYDNQQKDNF</sequence>
<dbReference type="InterPro" id="IPR018097">
    <property type="entry name" value="EGF_Ca-bd_CS"/>
</dbReference>
<keyword evidence="10" id="KW-0325">Glycoprotein</keyword>
<dbReference type="Pfam" id="PF08488">
    <property type="entry name" value="WAK"/>
    <property type="match status" value="1"/>
</dbReference>
<keyword evidence="7" id="KW-1133">Transmembrane helix</keyword>
<dbReference type="GO" id="GO:0030247">
    <property type="term" value="F:polysaccharide binding"/>
    <property type="evidence" value="ECO:0007669"/>
    <property type="project" value="InterPro"/>
</dbReference>
<evidence type="ECO:0000256" key="1">
    <source>
        <dbReference type="ARBA" id="ARBA00004479"/>
    </source>
</evidence>
<evidence type="ECO:0000259" key="12">
    <source>
        <dbReference type="SMART" id="SM00179"/>
    </source>
</evidence>
<protein>
    <recommendedName>
        <fullName evidence="12">EGF-like calcium-binding domain-containing protein</fullName>
    </recommendedName>
</protein>
<dbReference type="Pfam" id="PF13947">
    <property type="entry name" value="GUB_WAK_bind"/>
    <property type="match status" value="1"/>
</dbReference>
<reference evidence="13 14" key="1">
    <citation type="submission" date="2022-03" db="EMBL/GenBank/DDBJ databases">
        <authorList>
            <person name="Nunn A."/>
            <person name="Chopra R."/>
            <person name="Nunn A."/>
            <person name="Contreras Garrido A."/>
        </authorList>
    </citation>
    <scope>NUCLEOTIDE SEQUENCE [LARGE SCALE GENOMIC DNA]</scope>
</reference>
<evidence type="ECO:0000256" key="7">
    <source>
        <dbReference type="ARBA" id="ARBA00022989"/>
    </source>
</evidence>
<gene>
    <name evidence="13" type="ORF">TAV2_LOCUS2395</name>
</gene>
<feature type="signal peptide" evidence="11">
    <location>
        <begin position="1"/>
        <end position="25"/>
    </location>
</feature>
<evidence type="ECO:0000256" key="10">
    <source>
        <dbReference type="ARBA" id="ARBA00023180"/>
    </source>
</evidence>
<dbReference type="InterPro" id="IPR025287">
    <property type="entry name" value="WAK_GUB"/>
</dbReference>
<keyword evidence="5 11" id="KW-0732">Signal</keyword>
<dbReference type="InterPro" id="IPR013695">
    <property type="entry name" value="WAK"/>
</dbReference>
<dbReference type="AlphaFoldDB" id="A0AAU9RBP1"/>
<evidence type="ECO:0000256" key="6">
    <source>
        <dbReference type="ARBA" id="ARBA00022777"/>
    </source>
</evidence>
<keyword evidence="2" id="KW-0723">Serine/threonine-protein kinase</keyword>
<evidence type="ECO:0000256" key="5">
    <source>
        <dbReference type="ARBA" id="ARBA00022729"/>
    </source>
</evidence>
<keyword evidence="3" id="KW-0808">Transferase</keyword>
<dbReference type="GO" id="GO:0005509">
    <property type="term" value="F:calcium ion binding"/>
    <property type="evidence" value="ECO:0007669"/>
    <property type="project" value="InterPro"/>
</dbReference>
<keyword evidence="9" id="KW-1015">Disulfide bond</keyword>
<evidence type="ECO:0000313" key="13">
    <source>
        <dbReference type="EMBL" id="CAH2037408.1"/>
    </source>
</evidence>
<dbReference type="SUPFAM" id="SSF57196">
    <property type="entry name" value="EGF/Laminin"/>
    <property type="match status" value="1"/>
</dbReference>
<evidence type="ECO:0000256" key="3">
    <source>
        <dbReference type="ARBA" id="ARBA00022679"/>
    </source>
</evidence>
<accession>A0AAU9RBP1</accession>
<comment type="subcellular location">
    <subcellularLocation>
        <location evidence="1">Membrane</location>
        <topology evidence="1">Single-pass type I membrane protein</topology>
    </subcellularLocation>
</comment>